<feature type="transmembrane region" description="Helical" evidence="2">
    <location>
        <begin position="210"/>
        <end position="236"/>
    </location>
</feature>
<dbReference type="Proteomes" id="UP001208567">
    <property type="component" value="Unassembled WGS sequence"/>
</dbReference>
<gene>
    <name evidence="3" type="ORF">bsdE14_08300</name>
</gene>
<reference evidence="3 4" key="1">
    <citation type="journal article" date="2024" name="Int. J. Syst. Evol. Microbiol.">
        <title>Clostridium omnivorum sp. nov., isolated from anoxic soil under the treatment of reductive soil disinfestation.</title>
        <authorList>
            <person name="Ueki A."/>
            <person name="Tonouchi A."/>
            <person name="Kaku N."/>
            <person name="Honma S."/>
            <person name="Ueki K."/>
        </authorList>
    </citation>
    <scope>NUCLEOTIDE SEQUENCE [LARGE SCALE GENOMIC DNA]</scope>
    <source>
        <strain evidence="3 4">E14</strain>
    </source>
</reference>
<keyword evidence="3" id="KW-0449">Lipoprotein</keyword>
<evidence type="ECO:0000313" key="4">
    <source>
        <dbReference type="Proteomes" id="UP001208567"/>
    </source>
</evidence>
<keyword evidence="2" id="KW-0472">Membrane</keyword>
<feature type="transmembrane region" description="Helical" evidence="2">
    <location>
        <begin position="304"/>
        <end position="324"/>
    </location>
</feature>
<feature type="transmembrane region" description="Helical" evidence="2">
    <location>
        <begin position="364"/>
        <end position="384"/>
    </location>
</feature>
<sequence length="391" mass="44960">MNLFKVEIYKIIKSKKYLLAIIAMLVLIIIQMFAIYNSAQNERPEIKIKNNEKLLVDYRVKVREEGLSQDLKKDYEAKIKKLEEENKELQEELVSPNYNWKEKLKKKNESLKKDKQNAEIALNYNEVENVNSQIKVNEHLINNNIMPQKPYKISAFANMKNIIGFINIIFLPILVLIICYDQISGEIHYSTIKMLLTKPITRGKILISKFLSSFIICCGTLILLEVLAFIILGIFFNVGNPLYPMNIGTKYRIDILDKVSAVVNSSFIIPTYRYLLDLLIIQVIFIFTEVAFGVFISTMYSNNVLSLMTSTISIFVLNIVTFILPQSSLSKIYPYLFTTYADGIGIIEGNLNLSLETTNLNPNLAVLILLIWSAIFLLISYLYFNRKDIVA</sequence>
<comment type="caution">
    <text evidence="3">The sequence shown here is derived from an EMBL/GenBank/DDBJ whole genome shotgun (WGS) entry which is preliminary data.</text>
</comment>
<protein>
    <submittedName>
        <fullName evidence="3">Lipoprotein</fullName>
    </submittedName>
</protein>
<dbReference type="RefSeq" id="WP_264848715.1">
    <property type="nucleotide sequence ID" value="NZ_BRXR01000001.1"/>
</dbReference>
<keyword evidence="2" id="KW-0812">Transmembrane</keyword>
<dbReference type="EMBL" id="BRXR01000001">
    <property type="protein sequence ID" value="GLC29420.1"/>
    <property type="molecule type" value="Genomic_DNA"/>
</dbReference>
<name>A0ABQ5N2K0_9CLOT</name>
<dbReference type="PANTHER" id="PTHR37305:SF1">
    <property type="entry name" value="MEMBRANE PROTEIN"/>
    <property type="match status" value="1"/>
</dbReference>
<keyword evidence="1" id="KW-0175">Coiled coil</keyword>
<dbReference type="PANTHER" id="PTHR37305">
    <property type="entry name" value="INTEGRAL MEMBRANE PROTEIN-RELATED"/>
    <property type="match status" value="1"/>
</dbReference>
<evidence type="ECO:0000256" key="2">
    <source>
        <dbReference type="SAM" id="Phobius"/>
    </source>
</evidence>
<keyword evidence="2" id="KW-1133">Transmembrane helix</keyword>
<accession>A0ABQ5N2K0</accession>
<evidence type="ECO:0000313" key="3">
    <source>
        <dbReference type="EMBL" id="GLC29420.1"/>
    </source>
</evidence>
<feature type="transmembrane region" description="Helical" evidence="2">
    <location>
        <begin position="17"/>
        <end position="36"/>
    </location>
</feature>
<evidence type="ECO:0000256" key="1">
    <source>
        <dbReference type="SAM" id="Coils"/>
    </source>
</evidence>
<keyword evidence="4" id="KW-1185">Reference proteome</keyword>
<feature type="coiled-coil region" evidence="1">
    <location>
        <begin position="65"/>
        <end position="121"/>
    </location>
</feature>
<feature type="transmembrane region" description="Helical" evidence="2">
    <location>
        <begin position="162"/>
        <end position="180"/>
    </location>
</feature>
<organism evidence="3 4">
    <name type="scientific">Clostridium omnivorum</name>
    <dbReference type="NCBI Taxonomy" id="1604902"/>
    <lineage>
        <taxon>Bacteria</taxon>
        <taxon>Bacillati</taxon>
        <taxon>Bacillota</taxon>
        <taxon>Clostridia</taxon>
        <taxon>Eubacteriales</taxon>
        <taxon>Clostridiaceae</taxon>
        <taxon>Clostridium</taxon>
    </lineage>
</organism>
<dbReference type="Pfam" id="PF12679">
    <property type="entry name" value="ABC2_membrane_2"/>
    <property type="match status" value="1"/>
</dbReference>
<proteinExistence type="predicted"/>
<feature type="transmembrane region" description="Helical" evidence="2">
    <location>
        <begin position="274"/>
        <end position="297"/>
    </location>
</feature>